<evidence type="ECO:0000256" key="9">
    <source>
        <dbReference type="ARBA" id="ARBA00023163"/>
    </source>
</evidence>
<feature type="compositionally biased region" description="Pro residues" evidence="14">
    <location>
        <begin position="308"/>
        <end position="318"/>
    </location>
</feature>
<dbReference type="GO" id="GO:0000981">
    <property type="term" value="F:DNA-binding transcription factor activity, RNA polymerase II-specific"/>
    <property type="evidence" value="ECO:0007669"/>
    <property type="project" value="TreeGrafter"/>
</dbReference>
<feature type="region of interest" description="Disordered" evidence="14">
    <location>
        <begin position="253"/>
        <end position="323"/>
    </location>
</feature>
<reference evidence="16 17" key="1">
    <citation type="journal article" date="2019" name="Philos. Trans. R. Soc. Lond., B, Biol. Sci.">
        <title>Ant behaviour and brain gene expression of defending hosts depend on the ecological success of the intruding social parasite.</title>
        <authorList>
            <person name="Kaur R."/>
            <person name="Stoldt M."/>
            <person name="Jongepier E."/>
            <person name="Feldmeyer B."/>
            <person name="Menzel F."/>
            <person name="Bornberg-Bauer E."/>
            <person name="Foitzik S."/>
        </authorList>
    </citation>
    <scope>NUCLEOTIDE SEQUENCE [LARGE SCALE GENOMIC DNA]</scope>
    <source>
        <tissue evidence="16">Whole body</tissue>
    </source>
</reference>
<feature type="compositionally biased region" description="Low complexity" evidence="14">
    <location>
        <begin position="253"/>
        <end position="262"/>
    </location>
</feature>
<evidence type="ECO:0000313" key="17">
    <source>
        <dbReference type="Proteomes" id="UP000310200"/>
    </source>
</evidence>
<dbReference type="InterPro" id="IPR001766">
    <property type="entry name" value="Fork_head_dom"/>
</dbReference>
<evidence type="ECO:0000313" key="16">
    <source>
        <dbReference type="EMBL" id="TGZ53666.1"/>
    </source>
</evidence>
<keyword evidence="6" id="KW-0805">Transcription regulation</keyword>
<evidence type="ECO:0000256" key="11">
    <source>
        <dbReference type="ARBA" id="ARBA00023306"/>
    </source>
</evidence>
<keyword evidence="11" id="KW-0131">Cell cycle</keyword>
<keyword evidence="17" id="KW-1185">Reference proteome</keyword>
<dbReference type="PANTHER" id="PTHR45767:SF2">
    <property type="entry name" value="FORKHEAD BOX PROTEIN O"/>
    <property type="match status" value="1"/>
</dbReference>
<evidence type="ECO:0000256" key="10">
    <source>
        <dbReference type="ARBA" id="ARBA00023242"/>
    </source>
</evidence>
<dbReference type="Pfam" id="PF00250">
    <property type="entry name" value="Forkhead"/>
    <property type="match status" value="1"/>
</dbReference>
<dbReference type="GO" id="GO:0000978">
    <property type="term" value="F:RNA polymerase II cis-regulatory region sequence-specific DNA binding"/>
    <property type="evidence" value="ECO:0007669"/>
    <property type="project" value="TreeGrafter"/>
</dbReference>
<evidence type="ECO:0000256" key="3">
    <source>
        <dbReference type="ARBA" id="ARBA00022473"/>
    </source>
</evidence>
<evidence type="ECO:0000256" key="1">
    <source>
        <dbReference type="ARBA" id="ARBA00004123"/>
    </source>
</evidence>
<dbReference type="GO" id="GO:0005737">
    <property type="term" value="C:cytoplasm"/>
    <property type="evidence" value="ECO:0007669"/>
    <property type="project" value="UniProtKB-SubCell"/>
</dbReference>
<feature type="region of interest" description="Disordered" evidence="14">
    <location>
        <begin position="33"/>
        <end position="91"/>
    </location>
</feature>
<evidence type="ECO:0000256" key="7">
    <source>
        <dbReference type="ARBA" id="ARBA00023125"/>
    </source>
</evidence>
<protein>
    <recommendedName>
        <fullName evidence="15">Fork-head domain-containing protein</fullName>
    </recommendedName>
</protein>
<keyword evidence="4" id="KW-0963">Cytoplasm</keyword>
<keyword evidence="8" id="KW-0010">Activator</keyword>
<evidence type="ECO:0000256" key="2">
    <source>
        <dbReference type="ARBA" id="ARBA00004496"/>
    </source>
</evidence>
<dbReference type="PANTHER" id="PTHR45767">
    <property type="entry name" value="FORKHEAD BOX PROTEIN O"/>
    <property type="match status" value="1"/>
</dbReference>
<dbReference type="InterPro" id="IPR036390">
    <property type="entry name" value="WH_DNA-bd_sf"/>
</dbReference>
<feature type="compositionally biased region" description="Low complexity" evidence="14">
    <location>
        <begin position="276"/>
        <end position="307"/>
    </location>
</feature>
<gene>
    <name evidence="16" type="ORF">DBV15_04912</name>
</gene>
<keyword evidence="3" id="KW-0217">Developmental protein</keyword>
<dbReference type="GO" id="GO:0005634">
    <property type="term" value="C:nucleus"/>
    <property type="evidence" value="ECO:0007669"/>
    <property type="project" value="UniProtKB-SubCell"/>
</dbReference>
<evidence type="ECO:0000256" key="6">
    <source>
        <dbReference type="ARBA" id="ARBA00023015"/>
    </source>
</evidence>
<dbReference type="Gene3D" id="1.10.10.10">
    <property type="entry name" value="Winged helix-like DNA-binding domain superfamily/Winged helix DNA-binding domain"/>
    <property type="match status" value="1"/>
</dbReference>
<dbReference type="GO" id="GO:0030154">
    <property type="term" value="P:cell differentiation"/>
    <property type="evidence" value="ECO:0007669"/>
    <property type="project" value="UniProtKB-KW"/>
</dbReference>
<dbReference type="EMBL" id="QBLH01000968">
    <property type="protein sequence ID" value="TGZ53666.1"/>
    <property type="molecule type" value="Genomic_DNA"/>
</dbReference>
<keyword evidence="9" id="KW-0804">Transcription</keyword>
<dbReference type="PROSITE" id="PS50039">
    <property type="entry name" value="FORK_HEAD_3"/>
    <property type="match status" value="1"/>
</dbReference>
<feature type="non-terminal residue" evidence="16">
    <location>
        <position position="1"/>
    </location>
</feature>
<dbReference type="InterPro" id="IPR036388">
    <property type="entry name" value="WH-like_DNA-bd_sf"/>
</dbReference>
<feature type="compositionally biased region" description="Polar residues" evidence="14">
    <location>
        <begin position="263"/>
        <end position="275"/>
    </location>
</feature>
<dbReference type="SUPFAM" id="SSF46785">
    <property type="entry name" value="Winged helix' DNA-binding domain"/>
    <property type="match status" value="1"/>
</dbReference>
<evidence type="ECO:0000259" key="15">
    <source>
        <dbReference type="PROSITE" id="PS50039"/>
    </source>
</evidence>
<evidence type="ECO:0000256" key="14">
    <source>
        <dbReference type="SAM" id="MobiDB-lite"/>
    </source>
</evidence>
<comment type="subunit">
    <text evidence="12">Interacts with melt.</text>
</comment>
<evidence type="ECO:0000256" key="5">
    <source>
        <dbReference type="ARBA" id="ARBA00022782"/>
    </source>
</evidence>
<keyword evidence="7 13" id="KW-0238">DNA-binding</keyword>
<sequence length="432" mass="46164">NSIRHNLSLHSRFMRVQNEGTGKSSWWMINRDAKPGKSARRRATTMESTGSLEKRRGRSKKIAEALRNGGLLAEPTSSPSSSVGEGLDLFPDSPLPSASGYQLSSDFRPRASSASSCGQLSPIRAVLGEPDWTYAVSPEQQQQQQQQQLAGNLADTMLAGNLADTMLAGNLAKTMKLEPYQMYPTSSPASHQQQTVPPPPYYDTQYQSHQRNNGLCTSSSASYGLPPTPQSVNQQRCPIHGLQSCACQMNLSPMSPSGMSPSYQQSEPSPTLGSNQQQTLQYMIQTQRQQQQQQQQSQHQPAQTGPAGPSPPNTPTPCPATASTMMGQLMGALNHSALDDLNINIEAMHGGFHSTVDEVIRHELSMGGTLDFNFTQGVMGTVQVSDGNVVGQNGGVVSQNTGVVIGTTTGNAPGVYVSTNAAAPAATPSWVH</sequence>
<keyword evidence="10 13" id="KW-0539">Nucleus</keyword>
<comment type="caution">
    <text evidence="16">The sequence shown here is derived from an EMBL/GenBank/DDBJ whole genome shotgun (WGS) entry which is preliminary data.</text>
</comment>
<dbReference type="STRING" id="300112.A0A4S2KVK6"/>
<keyword evidence="5" id="KW-0221">Differentiation</keyword>
<feature type="region of interest" description="Disordered" evidence="14">
    <location>
        <begin position="182"/>
        <end position="235"/>
    </location>
</feature>
<comment type="subcellular location">
    <subcellularLocation>
        <location evidence="2">Cytoplasm</location>
    </subcellularLocation>
    <subcellularLocation>
        <location evidence="1 13">Nucleus</location>
    </subcellularLocation>
</comment>
<evidence type="ECO:0000256" key="4">
    <source>
        <dbReference type="ARBA" id="ARBA00022490"/>
    </source>
</evidence>
<name>A0A4S2KVK6_9HYME</name>
<proteinExistence type="predicted"/>
<feature type="compositionally biased region" description="Polar residues" evidence="14">
    <location>
        <begin position="183"/>
        <end position="195"/>
    </location>
</feature>
<feature type="DNA-binding region" description="Fork-head" evidence="13">
    <location>
        <begin position="1"/>
        <end position="57"/>
    </location>
</feature>
<organism evidence="16 17">
    <name type="scientific">Temnothorax longispinosus</name>
    <dbReference type="NCBI Taxonomy" id="300112"/>
    <lineage>
        <taxon>Eukaryota</taxon>
        <taxon>Metazoa</taxon>
        <taxon>Ecdysozoa</taxon>
        <taxon>Arthropoda</taxon>
        <taxon>Hexapoda</taxon>
        <taxon>Insecta</taxon>
        <taxon>Pterygota</taxon>
        <taxon>Neoptera</taxon>
        <taxon>Endopterygota</taxon>
        <taxon>Hymenoptera</taxon>
        <taxon>Apocrita</taxon>
        <taxon>Aculeata</taxon>
        <taxon>Formicoidea</taxon>
        <taxon>Formicidae</taxon>
        <taxon>Myrmicinae</taxon>
        <taxon>Temnothorax</taxon>
    </lineage>
</organism>
<accession>A0A4S2KVK6</accession>
<evidence type="ECO:0000256" key="13">
    <source>
        <dbReference type="PROSITE-ProRule" id="PRU00089"/>
    </source>
</evidence>
<dbReference type="Proteomes" id="UP000310200">
    <property type="component" value="Unassembled WGS sequence"/>
</dbReference>
<evidence type="ECO:0000256" key="8">
    <source>
        <dbReference type="ARBA" id="ARBA00023159"/>
    </source>
</evidence>
<evidence type="ECO:0000256" key="12">
    <source>
        <dbReference type="ARBA" id="ARBA00038846"/>
    </source>
</evidence>
<dbReference type="AlphaFoldDB" id="A0A4S2KVK6"/>
<feature type="compositionally biased region" description="Polar residues" evidence="14">
    <location>
        <begin position="204"/>
        <end position="222"/>
    </location>
</feature>
<feature type="domain" description="Fork-head" evidence="15">
    <location>
        <begin position="1"/>
        <end position="57"/>
    </location>
</feature>